<comment type="caution">
    <text evidence="2">The sequence shown here is derived from an EMBL/GenBank/DDBJ whole genome shotgun (WGS) entry which is preliminary data.</text>
</comment>
<evidence type="ECO:0000313" key="3">
    <source>
        <dbReference type="Proteomes" id="UP001597463"/>
    </source>
</evidence>
<keyword evidence="3" id="KW-1185">Reference proteome</keyword>
<protein>
    <recommendedName>
        <fullName evidence="4">Collagen alpha-1(I) chain</fullName>
    </recommendedName>
</protein>
<feature type="region of interest" description="Disordered" evidence="1">
    <location>
        <begin position="1"/>
        <end position="23"/>
    </location>
</feature>
<gene>
    <name evidence="2" type="ORF">ACFSW6_10855</name>
</gene>
<evidence type="ECO:0000256" key="1">
    <source>
        <dbReference type="SAM" id="MobiDB-lite"/>
    </source>
</evidence>
<name>A0ABW5ULS8_9BURK</name>
<dbReference type="EMBL" id="JBHUMV010000004">
    <property type="protein sequence ID" value="MFD2754586.1"/>
    <property type="molecule type" value="Genomic_DNA"/>
</dbReference>
<proteinExistence type="predicted"/>
<organism evidence="2 3">
    <name type="scientific">Comamonas terrae</name>
    <dbReference type="NCBI Taxonomy" id="673548"/>
    <lineage>
        <taxon>Bacteria</taxon>
        <taxon>Pseudomonadati</taxon>
        <taxon>Pseudomonadota</taxon>
        <taxon>Betaproteobacteria</taxon>
        <taxon>Burkholderiales</taxon>
        <taxon>Comamonadaceae</taxon>
        <taxon>Comamonas</taxon>
    </lineage>
</organism>
<evidence type="ECO:0000313" key="2">
    <source>
        <dbReference type="EMBL" id="MFD2754586.1"/>
    </source>
</evidence>
<feature type="compositionally biased region" description="Low complexity" evidence="1">
    <location>
        <begin position="10"/>
        <end position="23"/>
    </location>
</feature>
<evidence type="ECO:0008006" key="4">
    <source>
        <dbReference type="Google" id="ProtNLM"/>
    </source>
</evidence>
<dbReference type="RefSeq" id="WP_245633354.1">
    <property type="nucleotide sequence ID" value="NZ_BCNT01000007.1"/>
</dbReference>
<dbReference type="Proteomes" id="UP001597463">
    <property type="component" value="Unassembled WGS sequence"/>
</dbReference>
<accession>A0ABW5ULS8</accession>
<reference evidence="3" key="1">
    <citation type="journal article" date="2019" name="Int. J. Syst. Evol. Microbiol.">
        <title>The Global Catalogue of Microorganisms (GCM) 10K type strain sequencing project: providing services to taxonomists for standard genome sequencing and annotation.</title>
        <authorList>
            <consortium name="The Broad Institute Genomics Platform"/>
            <consortium name="The Broad Institute Genome Sequencing Center for Infectious Disease"/>
            <person name="Wu L."/>
            <person name="Ma J."/>
        </authorList>
    </citation>
    <scope>NUCLEOTIDE SEQUENCE [LARGE SCALE GENOMIC DNA]</scope>
    <source>
        <strain evidence="3">TISTR 1906</strain>
    </source>
</reference>
<sequence>MSQILSGTEARQAPRAGPPAAANAYKARDVVNAPRIKARIRERSEQRGDAPEIAAWLGNHFYRHVVGNVQADADAATPTVQRIADAAALQALLGREPAPAWALERLEKKSRGFDLPELWWVEPDAPAVLALEARLVEFLSTRKGTSLEGKLQRVNCPQALARWTLEHLAFEKKRASGWVEHAPDAVHGLLRGQLGTFVEFDGKSPRLRQEMAYESRMMGHCVGQFADARSLSGGYGEHYAEACEAGRMRLFSYRTGQAQPRITVNAFVQKDGSLQVEQIKGKQNRPPIARYVPDVVALLNHLPLNSEVPPDALAMGIVRRPDHLLAGRETAPWCAVAEMRTEAEQLWLLTQHPQLLPQLDLCSPFMQWMVAARKDSVEAAVIDRMPKSAALHQALDLARRRARTAAP</sequence>